<evidence type="ECO:0000313" key="2">
    <source>
        <dbReference type="Proteomes" id="UP000095673"/>
    </source>
</evidence>
<dbReference type="EMBL" id="CYXM01000005">
    <property type="protein sequence ID" value="CUM96182.1"/>
    <property type="molecule type" value="Genomic_DNA"/>
</dbReference>
<dbReference type="RefSeq" id="WP_055163295.1">
    <property type="nucleotide sequence ID" value="NZ_CYXM01000005.1"/>
</dbReference>
<evidence type="ECO:0000313" key="1">
    <source>
        <dbReference type="EMBL" id="CUM96182.1"/>
    </source>
</evidence>
<evidence type="ECO:0008006" key="3">
    <source>
        <dbReference type="Google" id="ProtNLM"/>
    </source>
</evidence>
<dbReference type="Proteomes" id="UP000095673">
    <property type="component" value="Unassembled WGS sequence"/>
</dbReference>
<accession>A0A173T067</accession>
<sequence length="120" mass="13285">MRKKKLVKRVAGIALTVGVVILAIVCVGKVNRIQNEKDIIGTWKDTNAEEVFTFQENGELAVSKDMPDSGLSCGNASYGFSYSDIICVTQGDSSVEFEIEVDHDELTIFFMGQEYLALER</sequence>
<organism evidence="1 2">
    <name type="scientific">Agathobacter rectalis</name>
    <dbReference type="NCBI Taxonomy" id="39491"/>
    <lineage>
        <taxon>Bacteria</taxon>
        <taxon>Bacillati</taxon>
        <taxon>Bacillota</taxon>
        <taxon>Clostridia</taxon>
        <taxon>Lachnospirales</taxon>
        <taxon>Lachnospiraceae</taxon>
        <taxon>Agathobacter</taxon>
    </lineage>
</organism>
<dbReference type="OrthoDB" id="2056873at2"/>
<reference evidence="1 2" key="1">
    <citation type="submission" date="2015-09" db="EMBL/GenBank/DDBJ databases">
        <authorList>
            <consortium name="Pathogen Informatics"/>
        </authorList>
    </citation>
    <scope>NUCLEOTIDE SEQUENCE [LARGE SCALE GENOMIC DNA]</scope>
    <source>
        <strain evidence="1 2">2789STDY5834968</strain>
    </source>
</reference>
<name>A0A173T067_9FIRM</name>
<gene>
    <name evidence="1" type="ORF">ERS852580_01343</name>
</gene>
<dbReference type="AlphaFoldDB" id="A0A173T067"/>
<proteinExistence type="predicted"/>
<protein>
    <recommendedName>
        <fullName evidence="3">DUF5640 domain-containing protein</fullName>
    </recommendedName>
</protein>